<dbReference type="PANTHER" id="PTHR30345:SF0">
    <property type="entry name" value="DNA DAMAGE-REPAIR_TOLERATION PROTEIN DRT102"/>
    <property type="match status" value="1"/>
</dbReference>
<dbReference type="Proteomes" id="UP000231276">
    <property type="component" value="Unassembled WGS sequence"/>
</dbReference>
<dbReference type="AlphaFoldDB" id="A0A2H0DVW5"/>
<dbReference type="PIRSF" id="PIRSF005384">
    <property type="entry name" value="RpiB_LacA_B"/>
    <property type="match status" value="1"/>
</dbReference>
<accession>A0A2H0DVW5</accession>
<dbReference type="GO" id="GO:0004751">
    <property type="term" value="F:ribose-5-phosphate isomerase activity"/>
    <property type="evidence" value="ECO:0007669"/>
    <property type="project" value="TreeGrafter"/>
</dbReference>
<dbReference type="SUPFAM" id="SSF89623">
    <property type="entry name" value="Ribose/Galactose isomerase RpiB/AlsB"/>
    <property type="match status" value="1"/>
</dbReference>
<comment type="caution">
    <text evidence="2">The sequence shown here is derived from an EMBL/GenBank/DDBJ whole genome shotgun (WGS) entry which is preliminary data.</text>
</comment>
<dbReference type="GO" id="GO:0019316">
    <property type="term" value="P:D-allose catabolic process"/>
    <property type="evidence" value="ECO:0007669"/>
    <property type="project" value="TreeGrafter"/>
</dbReference>
<sequence>MTIFLGADHAGFSLKEKLKIFLEERGWKFEDFGAYELDDEDDYNDFVEPVAKAVSETPGARGIVIGASGQGEAMLSNRFANVRAAVYYGGTLEIVRKSREHNDSNILALGARFVSVEDALSAVEVWLATPCLDDEKYERRIQKMG</sequence>
<dbReference type="Pfam" id="PF02502">
    <property type="entry name" value="LacAB_rpiB"/>
    <property type="match status" value="1"/>
</dbReference>
<gene>
    <name evidence="2" type="ORF">COW82_02685</name>
</gene>
<dbReference type="EMBL" id="PCTS01000036">
    <property type="protein sequence ID" value="PIP86323.1"/>
    <property type="molecule type" value="Genomic_DNA"/>
</dbReference>
<comment type="similarity">
    <text evidence="1">Belongs to the LacAB/RpiB family.</text>
</comment>
<organism evidence="2 3">
    <name type="scientific">Candidatus Campbellbacteria bacterium CG22_combo_CG10-13_8_21_14_all_43_18</name>
    <dbReference type="NCBI Taxonomy" id="1974530"/>
    <lineage>
        <taxon>Bacteria</taxon>
        <taxon>Candidatus Campbelliibacteriota</taxon>
    </lineage>
</organism>
<dbReference type="Gene3D" id="3.40.1400.10">
    <property type="entry name" value="Sugar-phosphate isomerase, RpiB/LacA/LacB"/>
    <property type="match status" value="1"/>
</dbReference>
<name>A0A2H0DVW5_9BACT</name>
<dbReference type="InterPro" id="IPR003500">
    <property type="entry name" value="RpiB_LacA_LacB"/>
</dbReference>
<dbReference type="PANTHER" id="PTHR30345">
    <property type="entry name" value="RIBOSE-5-PHOSPHATE ISOMERASE B"/>
    <property type="match status" value="1"/>
</dbReference>
<dbReference type="InterPro" id="IPR036569">
    <property type="entry name" value="RpiB_LacA_LacB_sf"/>
</dbReference>
<protein>
    <submittedName>
        <fullName evidence="2">Ribose-5-phosphate isomerase</fullName>
    </submittedName>
</protein>
<dbReference type="GO" id="GO:0009052">
    <property type="term" value="P:pentose-phosphate shunt, non-oxidative branch"/>
    <property type="evidence" value="ECO:0007669"/>
    <property type="project" value="TreeGrafter"/>
</dbReference>
<evidence type="ECO:0000256" key="1">
    <source>
        <dbReference type="ARBA" id="ARBA00008754"/>
    </source>
</evidence>
<reference evidence="2 3" key="1">
    <citation type="submission" date="2017-09" db="EMBL/GenBank/DDBJ databases">
        <title>Depth-based differentiation of microbial function through sediment-hosted aquifers and enrichment of novel symbionts in the deep terrestrial subsurface.</title>
        <authorList>
            <person name="Probst A.J."/>
            <person name="Ladd B."/>
            <person name="Jarett J.K."/>
            <person name="Geller-Mcgrath D.E."/>
            <person name="Sieber C.M."/>
            <person name="Emerson J.B."/>
            <person name="Anantharaman K."/>
            <person name="Thomas B.C."/>
            <person name="Malmstrom R."/>
            <person name="Stieglmeier M."/>
            <person name="Klingl A."/>
            <person name="Woyke T."/>
            <person name="Ryan C.M."/>
            <person name="Banfield J.F."/>
        </authorList>
    </citation>
    <scope>NUCLEOTIDE SEQUENCE [LARGE SCALE GENOMIC DNA]</scope>
    <source>
        <strain evidence="2">CG22_combo_CG10-13_8_21_14_all_43_18</strain>
    </source>
</reference>
<keyword evidence="2" id="KW-0413">Isomerase</keyword>
<proteinExistence type="inferred from homology"/>
<evidence type="ECO:0000313" key="3">
    <source>
        <dbReference type="Proteomes" id="UP000231276"/>
    </source>
</evidence>
<dbReference type="NCBIfam" id="TIGR00689">
    <property type="entry name" value="rpiB_lacA_lacB"/>
    <property type="match status" value="1"/>
</dbReference>
<evidence type="ECO:0000313" key="2">
    <source>
        <dbReference type="EMBL" id="PIP86323.1"/>
    </source>
</evidence>